<feature type="domain" description="DUF6950" evidence="1">
    <location>
        <begin position="7"/>
        <end position="132"/>
    </location>
</feature>
<name>A0ABV7SQ87_9SPHN</name>
<gene>
    <name evidence="2" type="ORF">ACFONA_03065</name>
</gene>
<dbReference type="InterPro" id="IPR053802">
    <property type="entry name" value="DUF6950"/>
</dbReference>
<proteinExistence type="predicted"/>
<evidence type="ECO:0000313" key="2">
    <source>
        <dbReference type="EMBL" id="MFC3579134.1"/>
    </source>
</evidence>
<evidence type="ECO:0000313" key="3">
    <source>
        <dbReference type="Proteomes" id="UP001595713"/>
    </source>
</evidence>
<dbReference type="Pfam" id="PF22262">
    <property type="entry name" value="DUF6950"/>
    <property type="match status" value="1"/>
</dbReference>
<dbReference type="EMBL" id="JBHRXP010000001">
    <property type="protein sequence ID" value="MFC3579134.1"/>
    <property type="molecule type" value="Genomic_DNA"/>
</dbReference>
<organism evidence="2 3">
    <name type="scientific">Sphingomonas hylomeconis</name>
    <dbReference type="NCBI Taxonomy" id="1395958"/>
    <lineage>
        <taxon>Bacteria</taxon>
        <taxon>Pseudomonadati</taxon>
        <taxon>Pseudomonadota</taxon>
        <taxon>Alphaproteobacteria</taxon>
        <taxon>Sphingomonadales</taxon>
        <taxon>Sphingomonadaceae</taxon>
        <taxon>Sphingomonas</taxon>
    </lineage>
</organism>
<protein>
    <submittedName>
        <fullName evidence="2">DUF6950 family protein</fullName>
    </submittedName>
</protein>
<dbReference type="Proteomes" id="UP001595713">
    <property type="component" value="Unassembled WGS sequence"/>
</dbReference>
<comment type="caution">
    <text evidence="2">The sequence shown here is derived from an EMBL/GenBank/DDBJ whole genome shotgun (WGS) entry which is preliminary data.</text>
</comment>
<accession>A0ABV7SQ87</accession>
<reference evidence="3" key="1">
    <citation type="journal article" date="2019" name="Int. J. Syst. Evol. Microbiol.">
        <title>The Global Catalogue of Microorganisms (GCM) 10K type strain sequencing project: providing services to taxonomists for standard genome sequencing and annotation.</title>
        <authorList>
            <consortium name="The Broad Institute Genomics Platform"/>
            <consortium name="The Broad Institute Genome Sequencing Center for Infectious Disease"/>
            <person name="Wu L."/>
            <person name="Ma J."/>
        </authorList>
    </citation>
    <scope>NUCLEOTIDE SEQUENCE [LARGE SCALE GENOMIC DNA]</scope>
    <source>
        <strain evidence="3">KCTC 42739</strain>
    </source>
</reference>
<evidence type="ECO:0000259" key="1">
    <source>
        <dbReference type="Pfam" id="PF22262"/>
    </source>
</evidence>
<dbReference type="RefSeq" id="WP_261295912.1">
    <property type="nucleotide sequence ID" value="NZ_JANQBK010000023.1"/>
</dbReference>
<sequence length="134" mass="14150">MVRDYDALLGFIADRRDMPFAWGRHANDCASFAAGAVLAQTGRDVIGSATWSSRVGALRVAQRLGGLPAIVTARLTEIAPAMAQRGDVAGVADDLFPGGIRLMVVEGVTLVGPAEQGTERQQRAAMIRAWSVDA</sequence>
<keyword evidence="3" id="KW-1185">Reference proteome</keyword>